<name>A0A6B9U483_9MUSC</name>
<keyword evidence="11 15" id="KW-0520">NAD</keyword>
<dbReference type="AlphaFoldDB" id="A0A6B9U483"/>
<keyword evidence="12 15" id="KW-0496">Mitochondrion</keyword>
<dbReference type="GO" id="GO:0008137">
    <property type="term" value="F:NADH dehydrogenase (ubiquinone) activity"/>
    <property type="evidence" value="ECO:0007669"/>
    <property type="project" value="UniProtKB-UniRule"/>
</dbReference>
<dbReference type="InterPro" id="IPR001457">
    <property type="entry name" value="NADH_UbQ/plastoQ_OxRdtase_su6"/>
</dbReference>
<protein>
    <recommendedName>
        <fullName evidence="4 15">NADH-ubiquinone oxidoreductase chain 6</fullName>
        <ecNumber evidence="3 15">7.1.1.2</ecNumber>
    </recommendedName>
</protein>
<dbReference type="PANTHER" id="PTHR11435:SF1">
    <property type="entry name" value="NADH-UBIQUINONE OXIDOREDUCTASE CHAIN 6"/>
    <property type="match status" value="1"/>
</dbReference>
<keyword evidence="5 15" id="KW-0813">Transport</keyword>
<feature type="transmembrane region" description="Helical" evidence="15">
    <location>
        <begin position="136"/>
        <end position="160"/>
    </location>
</feature>
<evidence type="ECO:0000256" key="7">
    <source>
        <dbReference type="ARBA" id="ARBA00022692"/>
    </source>
</evidence>
<keyword evidence="7 15" id="KW-0812">Transmembrane</keyword>
<gene>
    <name evidence="16" type="primary">nad6</name>
</gene>
<dbReference type="EC" id="7.1.1.2" evidence="3 15"/>
<organism evidence="16">
    <name type="scientific">Megaselia spiracularis</name>
    <dbReference type="NCBI Taxonomy" id="940223"/>
    <lineage>
        <taxon>Eukaryota</taxon>
        <taxon>Metazoa</taxon>
        <taxon>Ecdysozoa</taxon>
        <taxon>Arthropoda</taxon>
        <taxon>Hexapoda</taxon>
        <taxon>Insecta</taxon>
        <taxon>Pterygota</taxon>
        <taxon>Neoptera</taxon>
        <taxon>Endopterygota</taxon>
        <taxon>Diptera</taxon>
        <taxon>Brachycera</taxon>
        <taxon>Muscomorpha</taxon>
        <taxon>Platypezoidea</taxon>
        <taxon>Phoridae</taxon>
        <taxon>Megaseliini</taxon>
        <taxon>Megaselia</taxon>
    </lineage>
</organism>
<evidence type="ECO:0000256" key="8">
    <source>
        <dbReference type="ARBA" id="ARBA00022967"/>
    </source>
</evidence>
<evidence type="ECO:0000256" key="11">
    <source>
        <dbReference type="ARBA" id="ARBA00023027"/>
    </source>
</evidence>
<evidence type="ECO:0000256" key="13">
    <source>
        <dbReference type="ARBA" id="ARBA00023136"/>
    </source>
</evidence>
<feature type="transmembrane region" description="Helical" evidence="15">
    <location>
        <begin position="80"/>
        <end position="102"/>
    </location>
</feature>
<evidence type="ECO:0000256" key="2">
    <source>
        <dbReference type="ARBA" id="ARBA00005698"/>
    </source>
</evidence>
<keyword evidence="8 15" id="KW-1278">Translocase</keyword>
<dbReference type="PANTHER" id="PTHR11435">
    <property type="entry name" value="NADH UBIQUINONE OXIDOREDUCTASE SUBUNIT ND6"/>
    <property type="match status" value="1"/>
</dbReference>
<evidence type="ECO:0000313" key="16">
    <source>
        <dbReference type="EMBL" id="QHN56414.1"/>
    </source>
</evidence>
<sequence length="167" mass="19563">MMQNMLILFALMTTIVFIQLNHPLAMGLMLLIQTLLVCLITSFMNETYWFSYILFLVFMGGMLVLFIYVTSLASNETFSLSTNMIMTVMLILLILMIFHNFYDSMITNEFFTNQLNNINQENYMNLIKLFNYPTNLITILLMSYLLITLIAVVKITNIFYGPMRQMF</sequence>
<dbReference type="EMBL" id="MN832848">
    <property type="protein sequence ID" value="QHN56414.1"/>
    <property type="molecule type" value="Genomic_DNA"/>
</dbReference>
<keyword evidence="6 15" id="KW-0679">Respiratory chain</keyword>
<evidence type="ECO:0000256" key="9">
    <source>
        <dbReference type="ARBA" id="ARBA00022982"/>
    </source>
</evidence>
<proteinExistence type="inferred from homology"/>
<dbReference type="GO" id="GO:0031966">
    <property type="term" value="C:mitochondrial membrane"/>
    <property type="evidence" value="ECO:0007669"/>
    <property type="project" value="UniProtKB-SubCell"/>
</dbReference>
<dbReference type="InterPro" id="IPR050269">
    <property type="entry name" value="ComplexI_Subunit6"/>
</dbReference>
<evidence type="ECO:0000256" key="5">
    <source>
        <dbReference type="ARBA" id="ARBA00022448"/>
    </source>
</evidence>
<evidence type="ECO:0000256" key="4">
    <source>
        <dbReference type="ARBA" id="ARBA00021095"/>
    </source>
</evidence>
<evidence type="ECO:0000256" key="14">
    <source>
        <dbReference type="ARBA" id="ARBA00049551"/>
    </source>
</evidence>
<keyword evidence="9 15" id="KW-0249">Electron transport</keyword>
<evidence type="ECO:0000256" key="12">
    <source>
        <dbReference type="ARBA" id="ARBA00023128"/>
    </source>
</evidence>
<dbReference type="Pfam" id="PF00499">
    <property type="entry name" value="Oxidored_q3"/>
    <property type="match status" value="1"/>
</dbReference>
<comment type="similarity">
    <text evidence="2 15">Belongs to the complex I subunit 6 family.</text>
</comment>
<keyword evidence="10 15" id="KW-1133">Transmembrane helix</keyword>
<evidence type="ECO:0000256" key="6">
    <source>
        <dbReference type="ARBA" id="ARBA00022660"/>
    </source>
</evidence>
<geneLocation type="mitochondrion" evidence="16"/>
<evidence type="ECO:0000256" key="3">
    <source>
        <dbReference type="ARBA" id="ARBA00012944"/>
    </source>
</evidence>
<evidence type="ECO:0000256" key="15">
    <source>
        <dbReference type="RuleBase" id="RU004430"/>
    </source>
</evidence>
<comment type="catalytic activity">
    <reaction evidence="14 15">
        <text>a ubiquinone + NADH + 5 H(+)(in) = a ubiquinol + NAD(+) + 4 H(+)(out)</text>
        <dbReference type="Rhea" id="RHEA:29091"/>
        <dbReference type="Rhea" id="RHEA-COMP:9565"/>
        <dbReference type="Rhea" id="RHEA-COMP:9566"/>
        <dbReference type="ChEBI" id="CHEBI:15378"/>
        <dbReference type="ChEBI" id="CHEBI:16389"/>
        <dbReference type="ChEBI" id="CHEBI:17976"/>
        <dbReference type="ChEBI" id="CHEBI:57540"/>
        <dbReference type="ChEBI" id="CHEBI:57945"/>
        <dbReference type="EC" id="7.1.1.2"/>
    </reaction>
</comment>
<evidence type="ECO:0000256" key="10">
    <source>
        <dbReference type="ARBA" id="ARBA00022989"/>
    </source>
</evidence>
<keyword evidence="15" id="KW-0830">Ubiquinone</keyword>
<feature type="transmembrane region" description="Helical" evidence="15">
    <location>
        <begin position="48"/>
        <end position="68"/>
    </location>
</feature>
<comment type="function">
    <text evidence="15">Core subunit of the mitochondrial membrane respiratory chain NADH dehydrogenase (Complex I) which catalyzes electron transfer from NADH through the respiratory chain, using ubiquinone as an electron acceptor. Essential for the catalytic activity and assembly of complex I.</text>
</comment>
<evidence type="ECO:0000256" key="1">
    <source>
        <dbReference type="ARBA" id="ARBA00004225"/>
    </source>
</evidence>
<comment type="subcellular location">
    <subcellularLocation>
        <location evidence="1 15">Mitochondrion membrane</location>
        <topology evidence="1 15">Multi-pass membrane protein</topology>
    </subcellularLocation>
</comment>
<reference evidence="16" key="1">
    <citation type="submission" date="2019-12" db="EMBL/GenBank/DDBJ databases">
        <title>The complete mitochondrial genome of two scuttle flies, Megaselia spiracularis Schmitz and Dohrniphora cornuta (Bigot) (Diptera: Phoridae).</title>
        <authorList>
            <person name="Feng D."/>
            <person name="Li J."/>
        </authorList>
    </citation>
    <scope>NUCLEOTIDE SEQUENCE</scope>
</reference>
<keyword evidence="13 15" id="KW-0472">Membrane</keyword>
<accession>A0A6B9U483</accession>